<feature type="transmembrane region" description="Helical" evidence="1">
    <location>
        <begin position="93"/>
        <end position="111"/>
    </location>
</feature>
<dbReference type="AlphaFoldDB" id="A0A6J7D0Z4"/>
<protein>
    <submittedName>
        <fullName evidence="2">Unannotated protein</fullName>
    </submittedName>
</protein>
<reference evidence="2" key="1">
    <citation type="submission" date="2020-05" db="EMBL/GenBank/DDBJ databases">
        <authorList>
            <person name="Chiriac C."/>
            <person name="Salcher M."/>
            <person name="Ghai R."/>
            <person name="Kavagutti S V."/>
        </authorList>
    </citation>
    <scope>NUCLEOTIDE SEQUENCE</scope>
</reference>
<sequence length="159" mass="16595">MSESGGAPEGKLRGEALAEALRAGLTPLGPNERPLPLRVAAIAAFVLAVLNVLLWALNVAVEGAEPSAATVFIFAAILLADAWGIWARHYIAVIGFQAILAATLIMSALALMVASNLWALLLCAVVLGSGGWLFWKLVRVMGRMKAPTSVDPPEGDPNA</sequence>
<organism evidence="2">
    <name type="scientific">freshwater metagenome</name>
    <dbReference type="NCBI Taxonomy" id="449393"/>
    <lineage>
        <taxon>unclassified sequences</taxon>
        <taxon>metagenomes</taxon>
        <taxon>ecological metagenomes</taxon>
    </lineage>
</organism>
<keyword evidence="1" id="KW-0812">Transmembrane</keyword>
<keyword evidence="1" id="KW-0472">Membrane</keyword>
<accession>A0A6J7D0Z4</accession>
<keyword evidence="1" id="KW-1133">Transmembrane helix</keyword>
<proteinExistence type="predicted"/>
<gene>
    <name evidence="2" type="ORF">UFOPK3423_00360</name>
</gene>
<feature type="transmembrane region" description="Helical" evidence="1">
    <location>
        <begin position="117"/>
        <end position="135"/>
    </location>
</feature>
<evidence type="ECO:0000313" key="2">
    <source>
        <dbReference type="EMBL" id="CAB4863450.1"/>
    </source>
</evidence>
<dbReference type="EMBL" id="CAFBLQ010000025">
    <property type="protein sequence ID" value="CAB4863450.1"/>
    <property type="molecule type" value="Genomic_DNA"/>
</dbReference>
<evidence type="ECO:0000256" key="1">
    <source>
        <dbReference type="SAM" id="Phobius"/>
    </source>
</evidence>
<name>A0A6J7D0Z4_9ZZZZ</name>
<feature type="transmembrane region" description="Helical" evidence="1">
    <location>
        <begin position="67"/>
        <end position="86"/>
    </location>
</feature>
<feature type="transmembrane region" description="Helical" evidence="1">
    <location>
        <begin position="39"/>
        <end position="61"/>
    </location>
</feature>